<gene>
    <name evidence="2" type="ORF">BWY04_01502</name>
</gene>
<evidence type="ECO:0000256" key="1">
    <source>
        <dbReference type="SAM" id="MobiDB-lite"/>
    </source>
</evidence>
<comment type="caution">
    <text evidence="2">The sequence shown here is derived from an EMBL/GenBank/DDBJ whole genome shotgun (WGS) entry which is preliminary data.</text>
</comment>
<dbReference type="Proteomes" id="UP000485621">
    <property type="component" value="Unassembled WGS sequence"/>
</dbReference>
<sequence>METETTGNKIPEPVQEEKNEVPTIPNENPPKETKETQTKISFTPVWKYQKGDKVFTKKYPNQSFRIVKQFGWTTNLENVYYIKSNRTHDEAYILEHELSYTLVF</sequence>
<dbReference type="AlphaFoldDB" id="A0A1V5ZI15"/>
<name>A0A1V5ZI15_9BACT</name>
<dbReference type="EMBL" id="MWDB01000069">
    <property type="protein sequence ID" value="OQB39875.1"/>
    <property type="molecule type" value="Genomic_DNA"/>
</dbReference>
<accession>A0A1V5ZI15</accession>
<protein>
    <submittedName>
        <fullName evidence="2">Uncharacterized protein</fullName>
    </submittedName>
</protein>
<evidence type="ECO:0000313" key="2">
    <source>
        <dbReference type="EMBL" id="OQB39875.1"/>
    </source>
</evidence>
<proteinExistence type="predicted"/>
<reference evidence="2" key="1">
    <citation type="submission" date="2017-02" db="EMBL/GenBank/DDBJ databases">
        <title>Delving into the versatile metabolic prowess of the omnipresent phylum Bacteroidetes.</title>
        <authorList>
            <person name="Nobu M.K."/>
            <person name="Mei R."/>
            <person name="Narihiro T."/>
            <person name="Kuroda K."/>
            <person name="Liu W.-T."/>
        </authorList>
    </citation>
    <scope>NUCLEOTIDE SEQUENCE</scope>
    <source>
        <strain evidence="2">ADurb.Bin160</strain>
    </source>
</reference>
<organism evidence="2">
    <name type="scientific">candidate division CPR1 bacterium ADurb.Bin160</name>
    <dbReference type="NCBI Taxonomy" id="1852826"/>
    <lineage>
        <taxon>Bacteria</taxon>
        <taxon>candidate division CPR1</taxon>
    </lineage>
</organism>
<feature type="region of interest" description="Disordered" evidence="1">
    <location>
        <begin position="1"/>
        <end position="38"/>
    </location>
</feature>